<sequence length="54" mass="6128">MCTEAMQVEYLAERYPGIETLSLWPMLRPIMSQASTGVMVTFSITTIHVSRRHG</sequence>
<proteinExistence type="predicted"/>
<dbReference type="EMBL" id="GBXM01076186">
    <property type="protein sequence ID" value="JAH32391.1"/>
    <property type="molecule type" value="Transcribed_RNA"/>
</dbReference>
<accession>A0A0E9RTD1</accession>
<dbReference type="AlphaFoldDB" id="A0A0E9RTD1"/>
<reference evidence="1" key="2">
    <citation type="journal article" date="2015" name="Fish Shellfish Immunol.">
        <title>Early steps in the European eel (Anguilla anguilla)-Vibrio vulnificus interaction in the gills: Role of the RtxA13 toxin.</title>
        <authorList>
            <person name="Callol A."/>
            <person name="Pajuelo D."/>
            <person name="Ebbesson L."/>
            <person name="Teles M."/>
            <person name="MacKenzie S."/>
            <person name="Amaro C."/>
        </authorList>
    </citation>
    <scope>NUCLEOTIDE SEQUENCE</scope>
</reference>
<evidence type="ECO:0000313" key="1">
    <source>
        <dbReference type="EMBL" id="JAH32391.1"/>
    </source>
</evidence>
<protein>
    <submittedName>
        <fullName evidence="1">Uncharacterized protein</fullName>
    </submittedName>
</protein>
<reference evidence="1" key="1">
    <citation type="submission" date="2014-11" db="EMBL/GenBank/DDBJ databases">
        <authorList>
            <person name="Amaro Gonzalez C."/>
        </authorList>
    </citation>
    <scope>NUCLEOTIDE SEQUENCE</scope>
</reference>
<name>A0A0E9RTD1_ANGAN</name>
<organism evidence="1">
    <name type="scientific">Anguilla anguilla</name>
    <name type="common">European freshwater eel</name>
    <name type="synonym">Muraena anguilla</name>
    <dbReference type="NCBI Taxonomy" id="7936"/>
    <lineage>
        <taxon>Eukaryota</taxon>
        <taxon>Metazoa</taxon>
        <taxon>Chordata</taxon>
        <taxon>Craniata</taxon>
        <taxon>Vertebrata</taxon>
        <taxon>Euteleostomi</taxon>
        <taxon>Actinopterygii</taxon>
        <taxon>Neopterygii</taxon>
        <taxon>Teleostei</taxon>
        <taxon>Anguilliformes</taxon>
        <taxon>Anguillidae</taxon>
        <taxon>Anguilla</taxon>
    </lineage>
</organism>